<dbReference type="AlphaFoldDB" id="A0A9P8QT49"/>
<dbReference type="Gene3D" id="3.40.50.1240">
    <property type="entry name" value="Phosphoglycerate mutase-like"/>
    <property type="match status" value="1"/>
</dbReference>
<proteinExistence type="predicted"/>
<dbReference type="EMBL" id="JAIWOZ010000003">
    <property type="protein sequence ID" value="KAH6608147.1"/>
    <property type="molecule type" value="Genomic_DNA"/>
</dbReference>
<dbReference type="InterPro" id="IPR029033">
    <property type="entry name" value="His_PPase_superfam"/>
</dbReference>
<keyword evidence="2" id="KW-1133">Transmembrane helix</keyword>
<gene>
    <name evidence="4" type="ORF">Trco_004460</name>
</gene>
<keyword evidence="2" id="KW-0472">Membrane</keyword>
<evidence type="ECO:0000256" key="1">
    <source>
        <dbReference type="SAM" id="MobiDB-lite"/>
    </source>
</evidence>
<dbReference type="OrthoDB" id="258392at2759"/>
<evidence type="ECO:0008006" key="6">
    <source>
        <dbReference type="Google" id="ProtNLM"/>
    </source>
</evidence>
<name>A0A9P8QT49_9HYPO</name>
<dbReference type="PANTHER" id="PTHR11567:SF127">
    <property type="entry name" value="HISTIDINE ACID PHOSPHATASE"/>
    <property type="match status" value="1"/>
</dbReference>
<feature type="chain" id="PRO_5040220597" description="Histidine acid phosphatase" evidence="3">
    <location>
        <begin position="34"/>
        <end position="596"/>
    </location>
</feature>
<protein>
    <recommendedName>
        <fullName evidence="6">Histidine acid phosphatase</fullName>
    </recommendedName>
</protein>
<dbReference type="Proteomes" id="UP000827724">
    <property type="component" value="Unassembled WGS sequence"/>
</dbReference>
<evidence type="ECO:0000256" key="2">
    <source>
        <dbReference type="SAM" id="Phobius"/>
    </source>
</evidence>
<evidence type="ECO:0000313" key="5">
    <source>
        <dbReference type="Proteomes" id="UP000827724"/>
    </source>
</evidence>
<sequence length="596" mass="62784">MASSSRNGLSWLPRAPVLSLILSIALLSVGISAQSGRHPNAKVWAAVAYINHGEKTPTLGGPDRVLTPEGARQMWRQGSAFRNRYLGGRNSTALSNSAGNATIQGIAADAIDNSQLTVLSQTDQWVAGGAVAFLQGLYPPAANSFNGPAGGQEMAKDVLSGSDPVDYPLGGYQYPNIQTLSMTDSASVAIQGTLGCYAWDSKVSAMKHIDPTGRFRSTQSLYRSLFAAPPLKGTVSNGSVNYWNAYNIYEYVNYMNTHNKTVNDGLGFANSTLAVLRANAFELERAKNGDSLSANPKFPYSNISSVSGQTLAMQIASSLSGAALGSGGSKLTLMFGSFEPMLAFFSLMGLYSRDNLLSGPFSTLPNPGSAMIIELIGQDSGDASALPTPQEFMVRFAYRANADVGEPFSVHPLDPSGSGGPAIPYTAFLGQLQRFALDSLNWCSACRAAFAPWCNRGFTKYLSESKKPSVSPPVAGVIGAVVTLAVTGLAGFVLYIFGVCTFGRRPESNPRSGPPGGFKGAGKMASDADVAVSKRGTEHERIGSWELGNGRGEPPTGFAGIVTADLGRDAPNPQQLDDEDDASITEAPPVKIRETV</sequence>
<feature type="signal peptide" evidence="3">
    <location>
        <begin position="1"/>
        <end position="33"/>
    </location>
</feature>
<dbReference type="PANTHER" id="PTHR11567">
    <property type="entry name" value="ACID PHOSPHATASE-RELATED"/>
    <property type="match status" value="1"/>
</dbReference>
<evidence type="ECO:0000256" key="3">
    <source>
        <dbReference type="SAM" id="SignalP"/>
    </source>
</evidence>
<organism evidence="4 5">
    <name type="scientific">Trichoderma cornu-damae</name>
    <dbReference type="NCBI Taxonomy" id="654480"/>
    <lineage>
        <taxon>Eukaryota</taxon>
        <taxon>Fungi</taxon>
        <taxon>Dikarya</taxon>
        <taxon>Ascomycota</taxon>
        <taxon>Pezizomycotina</taxon>
        <taxon>Sordariomycetes</taxon>
        <taxon>Hypocreomycetidae</taxon>
        <taxon>Hypocreales</taxon>
        <taxon>Hypocreaceae</taxon>
        <taxon>Trichoderma</taxon>
    </lineage>
</organism>
<feature type="region of interest" description="Disordered" evidence="1">
    <location>
        <begin position="533"/>
        <end position="596"/>
    </location>
</feature>
<accession>A0A9P8QT49</accession>
<dbReference type="SUPFAM" id="SSF53254">
    <property type="entry name" value="Phosphoglycerate mutase-like"/>
    <property type="match status" value="1"/>
</dbReference>
<keyword evidence="2" id="KW-0812">Transmembrane</keyword>
<keyword evidence="5" id="KW-1185">Reference proteome</keyword>
<dbReference type="GO" id="GO:0016791">
    <property type="term" value="F:phosphatase activity"/>
    <property type="evidence" value="ECO:0007669"/>
    <property type="project" value="TreeGrafter"/>
</dbReference>
<keyword evidence="3" id="KW-0732">Signal</keyword>
<feature type="transmembrane region" description="Helical" evidence="2">
    <location>
        <begin position="474"/>
        <end position="497"/>
    </location>
</feature>
<reference evidence="4" key="1">
    <citation type="submission" date="2021-08" db="EMBL/GenBank/DDBJ databases">
        <title>Chromosome-Level Trichoderma cornu-damae using Hi-C Data.</title>
        <authorList>
            <person name="Kim C.S."/>
        </authorList>
    </citation>
    <scope>NUCLEOTIDE SEQUENCE</scope>
    <source>
        <strain evidence="4">KA19-0412C</strain>
    </source>
</reference>
<dbReference type="InterPro" id="IPR050645">
    <property type="entry name" value="Histidine_acid_phosphatase"/>
</dbReference>
<comment type="caution">
    <text evidence="4">The sequence shown here is derived from an EMBL/GenBank/DDBJ whole genome shotgun (WGS) entry which is preliminary data.</text>
</comment>
<evidence type="ECO:0000313" key="4">
    <source>
        <dbReference type="EMBL" id="KAH6608147.1"/>
    </source>
</evidence>